<evidence type="ECO:0000256" key="2">
    <source>
        <dbReference type="SAM" id="MobiDB-lite"/>
    </source>
</evidence>
<evidence type="ECO:0000256" key="1">
    <source>
        <dbReference type="PROSITE-ProRule" id="PRU00983"/>
    </source>
</evidence>
<dbReference type="Pfam" id="PF14429">
    <property type="entry name" value="DOCK-C2"/>
    <property type="match status" value="1"/>
</dbReference>
<feature type="compositionally biased region" description="Polar residues" evidence="2">
    <location>
        <begin position="70"/>
        <end position="80"/>
    </location>
</feature>
<dbReference type="PROSITE" id="PS51651">
    <property type="entry name" value="DOCKER"/>
    <property type="match status" value="1"/>
</dbReference>
<keyword evidence="3" id="KW-1133">Transmembrane helix</keyword>
<dbReference type="Pfam" id="PF20422">
    <property type="entry name" value="DHR-2_Lobe_B"/>
    <property type="match status" value="1"/>
</dbReference>
<feature type="domain" description="DOCKER" evidence="5">
    <location>
        <begin position="2016"/>
        <end position="2425"/>
    </location>
</feature>
<reference evidence="6 7" key="1">
    <citation type="journal article" date="2022" name="bioRxiv">
        <title>Genomics of Preaxostyla Flagellates Illuminates Evolutionary Transitions and the Path Towards Mitochondrial Loss.</title>
        <authorList>
            <person name="Novak L.V.F."/>
            <person name="Treitli S.C."/>
            <person name="Pyrih J."/>
            <person name="Halakuc P."/>
            <person name="Pipaliya S.V."/>
            <person name="Vacek V."/>
            <person name="Brzon O."/>
            <person name="Soukal P."/>
            <person name="Eme L."/>
            <person name="Dacks J.B."/>
            <person name="Karnkowska A."/>
            <person name="Elias M."/>
            <person name="Hampl V."/>
        </authorList>
    </citation>
    <scope>NUCLEOTIDE SEQUENCE [LARGE SCALE GENOMIC DNA]</scope>
    <source>
        <strain evidence="6">NAU3</strain>
        <tissue evidence="6">Gut</tissue>
    </source>
</reference>
<dbReference type="Gene3D" id="1.20.58.740">
    <property type="match status" value="1"/>
</dbReference>
<proteinExistence type="inferred from homology"/>
<dbReference type="InterPro" id="IPR035892">
    <property type="entry name" value="C2_domain_sf"/>
</dbReference>
<dbReference type="PANTHER" id="PTHR23317">
    <property type="entry name" value="DEDICATOR OF CYTOKINESIS DOCK"/>
    <property type="match status" value="1"/>
</dbReference>
<organism evidence="6 7">
    <name type="scientific">Blattamonas nauphoetae</name>
    <dbReference type="NCBI Taxonomy" id="2049346"/>
    <lineage>
        <taxon>Eukaryota</taxon>
        <taxon>Metamonada</taxon>
        <taxon>Preaxostyla</taxon>
        <taxon>Oxymonadida</taxon>
        <taxon>Blattamonas</taxon>
    </lineage>
</organism>
<feature type="region of interest" description="Disordered" evidence="2">
    <location>
        <begin position="906"/>
        <end position="942"/>
    </location>
</feature>
<sequence>MSTLAQAKDSPTPASTTQESNHEAKKNLTPQSTTTKLYFTSLSHLQIHLEEALRYFRFSAPFLVHPIAKSQQNHASQPNLKTYEGSRFRQGDRAGTPEIGSKKEIEALKLKTQTENKALAPFRQLFAFHALQLVDDGKWELGTDSDTPFPADIPLKIGTTRVFKTRKGHTRTDGTSRNEDTDAGLLESIVDLVRNPDSFKEIPCSMSITLLRFANTTLLPNPNQEIKLNNVQWIDEMGENERSIETDKGSSLAPSTQNMPVGQDDNWIIIQNQLKASMPLNSFVLSLKNCIIPRNVMFTPRPFSPPASLCHTLFITPRTLDFSLIAKTQRARNILIQATLHTTSLSSPAILPTLPISSFPAAPLYSHWAVNPTSVIFSSMKYHDESPSFSDEFRIVLPLQIPPDAVILFTFYQVSRKNALLSPDWNESHSHKSQKERQKVLSLLGHSALPLFDNLFLTPLNPPPATSASHSSPQALPSSLVTHRLPVLLPSQSPLTTLQNACAKPIPESDAQQYMLDGAPLFTVATRYVSSLLPPSPLLRTLLTHNTTSSGTAIKKIISSFTSEFKTVLSILREHAGSDAYNSLFNHSGWMQTQSLIKGRVWQRRVAATETGGEEWTKVGREDEKSRKSEDEKSRKSEDDSKRRSPLETPKSHTPIITPPISNHPLIGFPAIARSTPWNTTHSISEQLQIHSDLSSLQSYSQHFHLLMNSLLFLLVTTDPPLPNAPATGQNAQAVSHAAPIAPRTSIPPITTPSLHSRSELHYAFTVFTDVISLLSISWHTNRHEPLVVSREKNAKKRNLLWLERNFFVTPTLFNRPTIAVDYLENHLKLGLEIRQQFGEEDFHGELLVMGEKDDKEDETQSIHYRLMKVWCLLMIEAAWRAIFHMFVPFLKSNVEVAFAAEKQKDEEWSRKPATPTNHQYSESTSSIASLPSPSLPANQHSVSSPLRATISATSYTPLSSFLSTASNLKATNVLQSVDWPKQAQRLLPAFTSSIRSHTQISPASDVSFAVPFQDGLESYLESIDVLKGALTEEDQAYVDSFVQELENGKGGILKHCLPFKHNTNLAPNSLRMCELVAEKRTSSPKNSLSEYDHVLFSWFLFGSVLKSLFLTQAKQFPSKTPNPTNIPQPIEKRLTLSPEFIAILRSFTISTALFASFSPYFIGKMIVSELSRFFALLWTVVDVGVVNGLIVLFLAHCHPTTVREEDNRNNIIAAASPFSRQHNQHVISLLIDSFWPPLLFLSFDLFLTQNCMSSALVSNPNATPEQQQSQHFQEYAAFRRTYQPKGLNDTKPVVFFVSHAFIRSLFVCFDHRQMLRSQGRRDADRGNAKRDADMNDDDNWVDVAVKCLEKTSNRLVCTLINSDGVWESEGKTQTTSEPDEIEELLKCQPPRAAAVHPFQLMLNVLGSIDLSADYSINTALQNQQHSQDSISKASSIRTELSRMLFAFLQTSLSRSRLLNQLRVTESLSEQDDDFTELIAFHLIILWLVRNSNTNVLRRFFFTIPASQQTDFALLLGQSLTILHPNIISVLIAKQLDMKQKRKDYLGLIAPQIPQTSSPANTPIRRSSSSLAIAGENTQAKSVNEWRKSAEVRERVKWVVDDLLGTISSALELLFVFALHRSSAWSPFLQCPPMLTGFDIIFPPFFTTLFAILSSSAKLHPNLTGEEEEWNVWKLWWELWKSDSTSIQTSRDDWLSRYKVTGGVTDLARRDTITQLWISLISILKSTLLVLTNKQNPSKKLPLSLQNQIVSLLSFIHYMLHISAPLLLSSPHTTTRPLFTSLLVCFSLPCEVVREHAIQLLADIALLDLLLTQTLIHFSSLMLTCVSVLNQLETEPLATLHSSLDRFNSILQLFVSSLSETPTHTPSDNPFLHSLTSLQHPLRLLFIPPNSLTFPLPLSSLILSSDLTPRLHAILDDMASLSKLGDTDNDLKAENAADLADGYAMTPAIRIAMMERQMAILQDSPKTEDECAILMTMMTAVVLDILCAMWREDERFGLLKKIKKPQHLPVRSDFIKTRPTLPSAKDRLTQRLRKEYGSLNCVWDDILSAIIPTFTLYTPAQLTSILSDNDTVETFLSSGFFTFSHLVSIASQAADALRLAGLHEFAVLLWRIVYCLAEAVDDVTKMEEAADGMGRENLGLVIAQPVWVRIKWMFYRVGLHGTPFKKEDGVEYILKETDFLSLGDTKRKLVEKYKKRFGVEPIIIATPQMRELTDDEKKIPHIHLTAVKPFFPEEEEDMRENDLDQVVGFTKYFFDSAFIKTGTLKDAEMERIWLRRTILETVHPHPFSSRRVCVKPGGMHVHEHSPAQNAVMDLHQRVSDIRKATREDDVKHLMPLISGGIAPQVNVGATAVITCFLEKNKETTSEEDKAMIRDVFVRFVESCREGLLMLREVERGEKKSRTSVPEGWTEELKIKFNELLERLEEHLGVMPPLRWIEEEDEEEKLG</sequence>
<dbReference type="InterPro" id="IPR043162">
    <property type="entry name" value="DOCK_C_lobe_C"/>
</dbReference>
<keyword evidence="3" id="KW-0472">Membrane</keyword>
<dbReference type="Proteomes" id="UP001281761">
    <property type="component" value="Unassembled WGS sequence"/>
</dbReference>
<gene>
    <name evidence="6" type="ORF">BLNAU_8293</name>
</gene>
<feature type="compositionally biased region" description="Basic and acidic residues" evidence="2">
    <location>
        <begin position="615"/>
        <end position="646"/>
    </location>
</feature>
<evidence type="ECO:0000313" key="7">
    <source>
        <dbReference type="Proteomes" id="UP001281761"/>
    </source>
</evidence>
<evidence type="ECO:0000259" key="5">
    <source>
        <dbReference type="PROSITE" id="PS51651"/>
    </source>
</evidence>
<dbReference type="InterPro" id="IPR027007">
    <property type="entry name" value="C2_DOCK-type_domain"/>
</dbReference>
<accession>A0ABQ9XYX1</accession>
<feature type="region of interest" description="Disordered" evidence="2">
    <location>
        <begin position="70"/>
        <end position="100"/>
    </location>
</feature>
<dbReference type="InterPro" id="IPR046770">
    <property type="entry name" value="DOCKER_Lobe_B"/>
</dbReference>
<dbReference type="InterPro" id="IPR026791">
    <property type="entry name" value="DOCK"/>
</dbReference>
<feature type="compositionally biased region" description="Low complexity" evidence="2">
    <location>
        <begin position="922"/>
        <end position="938"/>
    </location>
</feature>
<dbReference type="PROSITE" id="PS51650">
    <property type="entry name" value="C2_DOCK"/>
    <property type="match status" value="1"/>
</dbReference>
<comment type="similarity">
    <text evidence="1">Belongs to the DOCK family.</text>
</comment>
<feature type="region of interest" description="Disordered" evidence="2">
    <location>
        <begin position="613"/>
        <end position="662"/>
    </location>
</feature>
<dbReference type="EMBL" id="JARBJD010000053">
    <property type="protein sequence ID" value="KAK2956659.1"/>
    <property type="molecule type" value="Genomic_DNA"/>
</dbReference>
<dbReference type="Gene3D" id="2.60.40.150">
    <property type="entry name" value="C2 domain"/>
    <property type="match status" value="1"/>
</dbReference>
<evidence type="ECO:0000259" key="4">
    <source>
        <dbReference type="PROSITE" id="PS51650"/>
    </source>
</evidence>
<feature type="domain" description="C2 DOCK-type" evidence="4">
    <location>
        <begin position="310"/>
        <end position="529"/>
    </location>
</feature>
<keyword evidence="7" id="KW-1185">Reference proteome</keyword>
<protein>
    <submittedName>
        <fullName evidence="6">Dedicator of cytokinesis protein 9</fullName>
    </submittedName>
</protein>
<dbReference type="InterPro" id="IPR046773">
    <property type="entry name" value="DOCKER_Lobe_C"/>
</dbReference>
<keyword evidence="3" id="KW-0812">Transmembrane</keyword>
<comment type="caution">
    <text evidence="6">The sequence shown here is derived from an EMBL/GenBank/DDBJ whole genome shotgun (WGS) entry which is preliminary data.</text>
</comment>
<dbReference type="PANTHER" id="PTHR23317:SF76">
    <property type="entry name" value="LD20667P"/>
    <property type="match status" value="1"/>
</dbReference>
<feature type="transmembrane region" description="Helical" evidence="3">
    <location>
        <begin position="1175"/>
        <end position="1196"/>
    </location>
</feature>
<feature type="region of interest" description="Disordered" evidence="2">
    <location>
        <begin position="1"/>
        <end position="29"/>
    </location>
</feature>
<dbReference type="Pfam" id="PF20421">
    <property type="entry name" value="DHR-2_Lobe_C"/>
    <property type="match status" value="1"/>
</dbReference>
<dbReference type="InterPro" id="IPR027357">
    <property type="entry name" value="DOCKER_dom"/>
</dbReference>
<feature type="transmembrane region" description="Helical" evidence="3">
    <location>
        <begin position="1141"/>
        <end position="1163"/>
    </location>
</feature>
<name>A0ABQ9XYX1_9EUKA</name>
<evidence type="ECO:0000313" key="6">
    <source>
        <dbReference type="EMBL" id="KAK2956659.1"/>
    </source>
</evidence>
<evidence type="ECO:0000256" key="3">
    <source>
        <dbReference type="SAM" id="Phobius"/>
    </source>
</evidence>